<dbReference type="GO" id="GO:0003677">
    <property type="term" value="F:DNA binding"/>
    <property type="evidence" value="ECO:0007669"/>
    <property type="project" value="InterPro"/>
</dbReference>
<reference evidence="3" key="1">
    <citation type="submission" date="2021-03" db="EMBL/GenBank/DDBJ databases">
        <authorList>
            <person name="Tagirdzhanova G."/>
        </authorList>
    </citation>
    <scope>NUCLEOTIDE SEQUENCE</scope>
</reference>
<keyword evidence="4" id="KW-1185">Reference proteome</keyword>
<dbReference type="GO" id="GO:0030907">
    <property type="term" value="C:MBF transcription complex"/>
    <property type="evidence" value="ECO:0007669"/>
    <property type="project" value="TreeGrafter"/>
</dbReference>
<dbReference type="PANTHER" id="PTHR43828:SF5">
    <property type="entry name" value="TRANSCRIPTIONAL REPRESSOR XBP1"/>
    <property type="match status" value="1"/>
</dbReference>
<protein>
    <recommendedName>
        <fullName evidence="2">HTH APSES-type domain-containing protein</fullName>
    </recommendedName>
</protein>
<gene>
    <name evidence="3" type="ORF">GOMPHAMPRED_003203</name>
</gene>
<comment type="caution">
    <text evidence="3">The sequence shown here is derived from an EMBL/GenBank/DDBJ whole genome shotgun (WGS) entry which is preliminary data.</text>
</comment>
<sequence length="424" mass="47392">MVSVASLLNHDVEDDQLPTPTASSRYSSESSPAPSERLSKKPKLAKDAAIFHKSKISGQVRYAPYETSDSRILHELSRMNVYPLPLAKITDFPRHIPYNSDKKQLYRKTGRDAFEVFQYTFQPPGHERPYAVLWDYNIGLVRMTPFFKCCHYPKTIPSKMLNLNPGLREICHSITGGALVAQGYWVPYAAAKALAATFCWDFRYALVPIFGPDFPDLCEKPGSDAYSTMVISQKIILQCTKDIEVFRSMQHKLVVQTDDTSFNLAKDTDTDKPGHDGQQYHNNFRPINRPTTMSIETPMDNRHGFLRTPTRTPNGSCFSSPATTSQSFTNPSAGLRRLQIPCVEFFDRDRPAAVSSSSSNSPESSDSEVSPKTTRRKRGFCKGTRAQIVSHSLQTFAGNPSNEGALNQADIHAAQILLDLRTAV</sequence>
<feature type="region of interest" description="Disordered" evidence="1">
    <location>
        <begin position="306"/>
        <end position="333"/>
    </location>
</feature>
<dbReference type="InterPro" id="IPR036887">
    <property type="entry name" value="HTH_APSES_sf"/>
</dbReference>
<dbReference type="GO" id="GO:0033309">
    <property type="term" value="C:SBF transcription complex"/>
    <property type="evidence" value="ECO:0007669"/>
    <property type="project" value="TreeGrafter"/>
</dbReference>
<feature type="compositionally biased region" description="Polar residues" evidence="1">
    <location>
        <begin position="309"/>
        <end position="332"/>
    </location>
</feature>
<feature type="region of interest" description="Disordered" evidence="1">
    <location>
        <begin position="1"/>
        <end position="42"/>
    </location>
</feature>
<evidence type="ECO:0000313" key="4">
    <source>
        <dbReference type="Proteomes" id="UP000664169"/>
    </source>
</evidence>
<dbReference type="AlphaFoldDB" id="A0A8H3EHN9"/>
<feature type="compositionally biased region" description="Low complexity" evidence="1">
    <location>
        <begin position="22"/>
        <end position="36"/>
    </location>
</feature>
<proteinExistence type="predicted"/>
<dbReference type="OrthoDB" id="5562739at2759"/>
<evidence type="ECO:0000313" key="3">
    <source>
        <dbReference type="EMBL" id="CAF9905478.1"/>
    </source>
</evidence>
<evidence type="ECO:0000259" key="2">
    <source>
        <dbReference type="PROSITE" id="PS51299"/>
    </source>
</evidence>
<dbReference type="SUPFAM" id="SSF54616">
    <property type="entry name" value="DNA-binding domain of Mlu1-box binding protein MBP1"/>
    <property type="match status" value="1"/>
</dbReference>
<feature type="region of interest" description="Disordered" evidence="1">
    <location>
        <begin position="269"/>
        <end position="292"/>
    </location>
</feature>
<feature type="compositionally biased region" description="Low complexity" evidence="1">
    <location>
        <begin position="352"/>
        <end position="370"/>
    </location>
</feature>
<dbReference type="InterPro" id="IPR051642">
    <property type="entry name" value="SWI6-like"/>
</dbReference>
<accession>A0A8H3EHN9</accession>
<name>A0A8H3EHN9_9LECA</name>
<dbReference type="PANTHER" id="PTHR43828">
    <property type="entry name" value="ASPARAGINASE"/>
    <property type="match status" value="1"/>
</dbReference>
<dbReference type="Proteomes" id="UP000664169">
    <property type="component" value="Unassembled WGS sequence"/>
</dbReference>
<evidence type="ECO:0000256" key="1">
    <source>
        <dbReference type="SAM" id="MobiDB-lite"/>
    </source>
</evidence>
<dbReference type="PROSITE" id="PS51299">
    <property type="entry name" value="HTH_APSES"/>
    <property type="match status" value="1"/>
</dbReference>
<feature type="domain" description="HTH APSES-type" evidence="2">
    <location>
        <begin position="103"/>
        <end position="221"/>
    </location>
</feature>
<dbReference type="EMBL" id="CAJPDQ010000002">
    <property type="protein sequence ID" value="CAF9905478.1"/>
    <property type="molecule type" value="Genomic_DNA"/>
</dbReference>
<dbReference type="GO" id="GO:0000981">
    <property type="term" value="F:DNA-binding transcription factor activity, RNA polymerase II-specific"/>
    <property type="evidence" value="ECO:0007669"/>
    <property type="project" value="UniProtKB-ARBA"/>
</dbReference>
<dbReference type="Gene3D" id="3.10.260.10">
    <property type="entry name" value="Transcription regulator HTH, APSES-type DNA-binding domain"/>
    <property type="match status" value="1"/>
</dbReference>
<feature type="region of interest" description="Disordered" evidence="1">
    <location>
        <begin position="351"/>
        <end position="379"/>
    </location>
</feature>
<dbReference type="InterPro" id="IPR003163">
    <property type="entry name" value="Tscrpt_reg_HTH_APSES-type"/>
</dbReference>
<organism evidence="3 4">
    <name type="scientific">Gomphillus americanus</name>
    <dbReference type="NCBI Taxonomy" id="1940652"/>
    <lineage>
        <taxon>Eukaryota</taxon>
        <taxon>Fungi</taxon>
        <taxon>Dikarya</taxon>
        <taxon>Ascomycota</taxon>
        <taxon>Pezizomycotina</taxon>
        <taxon>Lecanoromycetes</taxon>
        <taxon>OSLEUM clade</taxon>
        <taxon>Ostropomycetidae</taxon>
        <taxon>Ostropales</taxon>
        <taxon>Graphidaceae</taxon>
        <taxon>Gomphilloideae</taxon>
        <taxon>Gomphillus</taxon>
    </lineage>
</organism>